<name>A0A8X6PMV5_NEPPI</name>
<evidence type="ECO:0000313" key="2">
    <source>
        <dbReference type="EMBL" id="GFT79591.1"/>
    </source>
</evidence>
<gene>
    <name evidence="2" type="ORF">NPIL_69831</name>
</gene>
<comment type="caution">
    <text evidence="2">The sequence shown here is derived from an EMBL/GenBank/DDBJ whole genome shotgun (WGS) entry which is preliminary data.</text>
</comment>
<organism evidence="2 3">
    <name type="scientific">Nephila pilipes</name>
    <name type="common">Giant wood spider</name>
    <name type="synonym">Nephila maculata</name>
    <dbReference type="NCBI Taxonomy" id="299642"/>
    <lineage>
        <taxon>Eukaryota</taxon>
        <taxon>Metazoa</taxon>
        <taxon>Ecdysozoa</taxon>
        <taxon>Arthropoda</taxon>
        <taxon>Chelicerata</taxon>
        <taxon>Arachnida</taxon>
        <taxon>Araneae</taxon>
        <taxon>Araneomorphae</taxon>
        <taxon>Entelegynae</taxon>
        <taxon>Araneoidea</taxon>
        <taxon>Nephilidae</taxon>
        <taxon>Nephila</taxon>
    </lineage>
</organism>
<evidence type="ECO:0000313" key="3">
    <source>
        <dbReference type="Proteomes" id="UP000887013"/>
    </source>
</evidence>
<reference evidence="2" key="1">
    <citation type="submission" date="2020-08" db="EMBL/GenBank/DDBJ databases">
        <title>Multicomponent nature underlies the extraordinary mechanical properties of spider dragline silk.</title>
        <authorList>
            <person name="Kono N."/>
            <person name="Nakamura H."/>
            <person name="Mori M."/>
            <person name="Yoshida Y."/>
            <person name="Ohtoshi R."/>
            <person name="Malay A.D."/>
            <person name="Moran D.A.P."/>
            <person name="Tomita M."/>
            <person name="Numata K."/>
            <person name="Arakawa K."/>
        </authorList>
    </citation>
    <scope>NUCLEOTIDE SEQUENCE</scope>
</reference>
<keyword evidence="3" id="KW-1185">Reference proteome</keyword>
<accession>A0A8X6PMV5</accession>
<dbReference type="AlphaFoldDB" id="A0A8X6PMV5"/>
<protein>
    <submittedName>
        <fullName evidence="2">Uncharacterized protein</fullName>
    </submittedName>
</protein>
<dbReference type="Proteomes" id="UP000887013">
    <property type="component" value="Unassembled WGS sequence"/>
</dbReference>
<feature type="region of interest" description="Disordered" evidence="1">
    <location>
        <begin position="23"/>
        <end position="50"/>
    </location>
</feature>
<dbReference type="EMBL" id="BMAW01118417">
    <property type="protein sequence ID" value="GFT79591.1"/>
    <property type="molecule type" value="Genomic_DNA"/>
</dbReference>
<evidence type="ECO:0000256" key="1">
    <source>
        <dbReference type="SAM" id="MobiDB-lite"/>
    </source>
</evidence>
<sequence length="78" mass="8561">MRIPQPRLPKIVRPNHPRFVDEAAVSRSKCNERPPTGRAPFMIRASPTPKFKNSIVGPIGPTPSTGEVFGVVVTKKNT</sequence>
<proteinExistence type="predicted"/>
<dbReference type="OrthoDB" id="10474210at2759"/>